<keyword evidence="10" id="KW-1015">Disulfide bond</keyword>
<evidence type="ECO:0000256" key="3">
    <source>
        <dbReference type="ARBA" id="ARBA00007200"/>
    </source>
</evidence>
<dbReference type="PROSITE" id="PS50093">
    <property type="entry name" value="PKD"/>
    <property type="match status" value="2"/>
</dbReference>
<keyword evidence="9 14" id="KW-0472">Membrane</keyword>
<feature type="compositionally biased region" description="Polar residues" evidence="13">
    <location>
        <begin position="462"/>
        <end position="471"/>
    </location>
</feature>
<dbReference type="OrthoDB" id="10044145at2759"/>
<evidence type="ECO:0000256" key="8">
    <source>
        <dbReference type="ARBA" id="ARBA00023069"/>
    </source>
</evidence>
<evidence type="ECO:0000256" key="7">
    <source>
        <dbReference type="ARBA" id="ARBA00022989"/>
    </source>
</evidence>
<gene>
    <name evidence="20" type="primary">LOC105905195</name>
</gene>
<dbReference type="Pfam" id="PF01825">
    <property type="entry name" value="GPS"/>
    <property type="match status" value="1"/>
</dbReference>
<evidence type="ECO:0000256" key="4">
    <source>
        <dbReference type="ARBA" id="ARBA00022475"/>
    </source>
</evidence>
<dbReference type="Pfam" id="PF02010">
    <property type="entry name" value="REJ"/>
    <property type="match status" value="2"/>
</dbReference>
<feature type="transmembrane region" description="Helical" evidence="14">
    <location>
        <begin position="2020"/>
        <end position="2044"/>
    </location>
</feature>
<evidence type="ECO:0000256" key="1">
    <source>
        <dbReference type="ARBA" id="ARBA00004138"/>
    </source>
</evidence>
<dbReference type="PANTHER" id="PTHR46730:SF4">
    <property type="entry name" value="POLYCYSTIC KIDNEY DISEASE PROTEIN 1-LIKE 1"/>
    <property type="match status" value="1"/>
</dbReference>
<dbReference type="Pfam" id="PF20519">
    <property type="entry name" value="Polycystin_dom"/>
    <property type="match status" value="1"/>
</dbReference>
<feature type="transmembrane region" description="Helical" evidence="14">
    <location>
        <begin position="1279"/>
        <end position="1298"/>
    </location>
</feature>
<comment type="caution">
    <text evidence="12">Lacks conserved residue(s) required for the propagation of feature annotation.</text>
</comment>
<keyword evidence="11" id="KW-0966">Cell projection</keyword>
<dbReference type="GO" id="GO:0005929">
    <property type="term" value="C:cilium"/>
    <property type="evidence" value="ECO:0007669"/>
    <property type="project" value="UniProtKB-SubCell"/>
</dbReference>
<dbReference type="InterPro" id="IPR022409">
    <property type="entry name" value="PKD/Chitinase_dom"/>
</dbReference>
<dbReference type="InterPro" id="IPR000601">
    <property type="entry name" value="PKD_dom"/>
</dbReference>
<evidence type="ECO:0000256" key="12">
    <source>
        <dbReference type="PROSITE-ProRule" id="PRU00152"/>
    </source>
</evidence>
<evidence type="ECO:0000259" key="15">
    <source>
        <dbReference type="PROSITE" id="PS50093"/>
    </source>
</evidence>
<feature type="transmembrane region" description="Helical" evidence="14">
    <location>
        <begin position="1876"/>
        <end position="1895"/>
    </location>
</feature>
<dbReference type="Pfam" id="PF01477">
    <property type="entry name" value="PLAT"/>
    <property type="match status" value="1"/>
</dbReference>
<feature type="transmembrane region" description="Helical" evidence="14">
    <location>
        <begin position="1923"/>
        <end position="1943"/>
    </location>
</feature>
<evidence type="ECO:0000256" key="9">
    <source>
        <dbReference type="ARBA" id="ARBA00023136"/>
    </source>
</evidence>
<keyword evidence="19" id="KW-1185">Reference proteome</keyword>
<dbReference type="InterPro" id="IPR013122">
    <property type="entry name" value="PKD1_2_channel"/>
</dbReference>
<dbReference type="GO" id="GO:0005886">
    <property type="term" value="C:plasma membrane"/>
    <property type="evidence" value="ECO:0007669"/>
    <property type="project" value="UniProtKB-SubCell"/>
</dbReference>
<evidence type="ECO:0000313" key="19">
    <source>
        <dbReference type="Proteomes" id="UP000515152"/>
    </source>
</evidence>
<evidence type="ECO:0000313" key="20">
    <source>
        <dbReference type="RefSeq" id="XP_042566162.1"/>
    </source>
</evidence>
<evidence type="ECO:0000259" key="18">
    <source>
        <dbReference type="PROSITE" id="PS51111"/>
    </source>
</evidence>
<keyword evidence="8" id="KW-0969">Cilium</keyword>
<dbReference type="SMART" id="SM00303">
    <property type="entry name" value="GPS"/>
    <property type="match status" value="1"/>
</dbReference>
<evidence type="ECO:0000256" key="11">
    <source>
        <dbReference type="ARBA" id="ARBA00023273"/>
    </source>
</evidence>
<accession>A0A8M1KQK5</accession>
<comment type="subcellular location">
    <subcellularLocation>
        <location evidence="2">Cell membrane</location>
        <topology evidence="2">Multi-pass membrane protein</topology>
    </subcellularLocation>
    <subcellularLocation>
        <location evidence="1">Cell projection</location>
        <location evidence="1">Cilium</location>
    </subcellularLocation>
</comment>
<feature type="transmembrane region" description="Helical" evidence="14">
    <location>
        <begin position="1070"/>
        <end position="1093"/>
    </location>
</feature>
<dbReference type="GO" id="GO:0005261">
    <property type="term" value="F:monoatomic cation channel activity"/>
    <property type="evidence" value="ECO:0007669"/>
    <property type="project" value="TreeGrafter"/>
</dbReference>
<feature type="domain" description="PLAT" evidence="16">
    <location>
        <begin position="1118"/>
        <end position="1235"/>
    </location>
</feature>
<feature type="domain" description="PKD" evidence="15">
    <location>
        <begin position="135"/>
        <end position="190"/>
    </location>
</feature>
<dbReference type="InterPro" id="IPR000203">
    <property type="entry name" value="GPS"/>
</dbReference>
<evidence type="ECO:0000256" key="5">
    <source>
        <dbReference type="ARBA" id="ARBA00022692"/>
    </source>
</evidence>
<dbReference type="Pfam" id="PF08016">
    <property type="entry name" value="PKD_channel"/>
    <property type="match status" value="1"/>
</dbReference>
<feature type="transmembrane region" description="Helical" evidence="14">
    <location>
        <begin position="1465"/>
        <end position="1488"/>
    </location>
</feature>
<keyword evidence="6" id="KW-0677">Repeat</keyword>
<dbReference type="Proteomes" id="UP000515152">
    <property type="component" value="Chromosome 17"/>
</dbReference>
<evidence type="ECO:0000256" key="13">
    <source>
        <dbReference type="SAM" id="MobiDB-lite"/>
    </source>
</evidence>
<feature type="domain" description="GAIN-B" evidence="17">
    <location>
        <begin position="907"/>
        <end position="1057"/>
    </location>
</feature>
<dbReference type="GO" id="GO:0006816">
    <property type="term" value="P:calcium ion transport"/>
    <property type="evidence" value="ECO:0007669"/>
    <property type="project" value="TreeGrafter"/>
</dbReference>
<dbReference type="RefSeq" id="XP_042566162.1">
    <property type="nucleotide sequence ID" value="XM_042710228.1"/>
</dbReference>
<feature type="transmembrane region" description="Helical" evidence="14">
    <location>
        <begin position="1500"/>
        <end position="1531"/>
    </location>
</feature>
<dbReference type="InterPro" id="IPR057244">
    <property type="entry name" value="GAIN_B"/>
</dbReference>
<reference evidence="20" key="1">
    <citation type="submission" date="2025-08" db="UniProtKB">
        <authorList>
            <consortium name="RefSeq"/>
        </authorList>
    </citation>
    <scope>IDENTIFICATION</scope>
</reference>
<evidence type="ECO:0000256" key="10">
    <source>
        <dbReference type="ARBA" id="ARBA00023157"/>
    </source>
</evidence>
<evidence type="ECO:0000256" key="6">
    <source>
        <dbReference type="ARBA" id="ARBA00022737"/>
    </source>
</evidence>
<evidence type="ECO:0000256" key="14">
    <source>
        <dbReference type="SAM" id="Phobius"/>
    </source>
</evidence>
<organism evidence="19 20">
    <name type="scientific">Clupea harengus</name>
    <name type="common">Atlantic herring</name>
    <dbReference type="NCBI Taxonomy" id="7950"/>
    <lineage>
        <taxon>Eukaryota</taxon>
        <taxon>Metazoa</taxon>
        <taxon>Chordata</taxon>
        <taxon>Craniata</taxon>
        <taxon>Vertebrata</taxon>
        <taxon>Euteleostomi</taxon>
        <taxon>Actinopterygii</taxon>
        <taxon>Neopterygii</taxon>
        <taxon>Teleostei</taxon>
        <taxon>Clupei</taxon>
        <taxon>Clupeiformes</taxon>
        <taxon>Clupeoidei</taxon>
        <taxon>Clupeidae</taxon>
        <taxon>Clupea</taxon>
    </lineage>
</organism>
<dbReference type="CDD" id="cd00146">
    <property type="entry name" value="PKD"/>
    <property type="match status" value="2"/>
</dbReference>
<dbReference type="SMART" id="SM00089">
    <property type="entry name" value="PKD"/>
    <property type="match status" value="2"/>
</dbReference>
<feature type="domain" description="REJ" evidence="18">
    <location>
        <begin position="194"/>
        <end position="845"/>
    </location>
</feature>
<dbReference type="InterPro" id="IPR014010">
    <property type="entry name" value="REJ_dom"/>
</dbReference>
<dbReference type="InterPro" id="IPR046791">
    <property type="entry name" value="Polycystin_dom"/>
</dbReference>
<keyword evidence="5 14" id="KW-0812">Transmembrane</keyword>
<comment type="similarity">
    <text evidence="3">Belongs to the polycystin family.</text>
</comment>
<feature type="domain" description="PKD" evidence="15">
    <location>
        <begin position="55"/>
        <end position="114"/>
    </location>
</feature>
<feature type="region of interest" description="Disordered" evidence="13">
    <location>
        <begin position="462"/>
        <end position="511"/>
    </location>
</feature>
<protein>
    <submittedName>
        <fullName evidence="20">Polycystic kidney disease 1 like 1</fullName>
    </submittedName>
</protein>
<evidence type="ECO:0000259" key="16">
    <source>
        <dbReference type="PROSITE" id="PS50095"/>
    </source>
</evidence>
<dbReference type="InterPro" id="IPR002859">
    <property type="entry name" value="PKD/REJ-like"/>
</dbReference>
<dbReference type="PROSITE" id="PS50095">
    <property type="entry name" value="PLAT"/>
    <property type="match status" value="1"/>
</dbReference>
<dbReference type="PROSITE" id="PS50221">
    <property type="entry name" value="GAIN_B"/>
    <property type="match status" value="1"/>
</dbReference>
<sequence>MAVCSQLSMQSAFSSCHFFFYLSPPHLAVRIYTQKQVYATDTDITFLAVTEEPGPLEFLWDFGDRRPVRTTSKAITQKFHNPKRYDVTVRALCSKASTVSDVYTVIVQREVKPNKLQFQSSVLINTAVDFKCRISAGTDVTYLWSFGDGTTRLGQTTEQHVFDRLGEFELKVTVHNLVSSASLTGHIFVTDQPCRPPPVKNMGPNKIQVQRYQPVSLGVTYEAAIECNMSRGLQYRWVVYGSNGREIQIAPVETHRQNVELPAYFLHHGIYRIVAKVQIIGSVVYSNYTVCVEVVPSLPISIIHGATNLFISRHDNTIIALNGEQSHDPDFPQSPVSYSWHCKPVSRKEGPCFKEYVPASLPELVFPVTDVNTEFDQFKFTLTVRSGGSSSSSEMFVSITPNIMSSVDQGTPAKIIASPNFTQGPLEMDEGTSSPYELNVPGSSSPSAESIQMITIYSSSDSLPESANMQDYQAPDAKQSHSTSSIGARVPAAGMPPQGTPWHSPPPPFPLGGYDEGGTLVSWRRRGRRAEPEEAQTPPSDHIDEVRSDSGDVMPNIYVSPLLFMFLGMGSSWNNGGRDLVSEPDHPEESFLMDSKSPSLLVAEKTLLDLGRDLIDPGLFGSYTLTGISSSVITLKPYSLRPNSLYMLAATASELQTVVGKSQLFFSTHSAPEGMACLIQPSKGFEIRTDFSVFCASGKEDLLYQYSYRVGKSPPVVLYEGRDFQHYFHLPSGGQENDYKVTIYTVIENKYGATTKPCSATVKVLPSFQRNTPLSHTPEEDLLIYSTQNLTRLIEMGNIRDIHNYISLLKGVLSRLSQDPASLHKLLVATHNALVSALCQLTVRDEVTLHSAKLVVKHIQDISALFPKESLTRDVADMSLYNCTTWRKIRTPRASEFTLQRSVGNVHRFNVTPELLHQAVRVTVVFRRPTNHTFPIMLLIRMSEKPTPVLYNIKKIHRWDGNTVHIFLPSSYLHGVGTSYMMILNADFEKASRNKYIAQAVDYTLNIESIHCLSWEGGREWTQRGCGPQPGSSPFSINCSCSHLSTFAVAYQAVHSHIDFVDVSRYIEPFSNLTLCWVIALSLLSYTLIAVVCNRADGYCEASKGPYLLPDCKPLDQQLYSVTIDTGLRSRANMTAKVYLVLCGEEGLSETKELYIPERTLFTRNSQNTFILSTAESLGPIWMVHLWHNNGGPSPSWYVSHVLVRDLQSRSSWFFLGERWLAVDEDDGKVERKLMVCKQGLGFGKLLYMKLTEYLEDFHPWLSVYSCPPHSTFTRVQRLTVCLLFQLGYTCASAVLIHTQHGPHSLEQGLIDVSMATGLLSAVSVLPVGCLISLLFRLGQTHKKSSPRTLIKDWSVSDISSVEGYRDALVFSEGFCKHQISHGNQFLGQEAWSNRYEGHDVGWRGYTAASVHSHKRAPGTPDSIAISFDGSKVSSENFKDSQHCLQSSPPSGKGFSPQQLPLPGWCFYVTWSTCLCLCTTFAVLTGVLGVKFSPTTSLMWMYSLFFSFIACAFVLHPTLIFVMAVVVSFWYTDRRDFYDASSQTQSTVKACKYWIRNGRSSVLNLHNQPVARSTYFDLVVRARQRARYLRLVRPPSPDLLRHASKRLRKNTLMHKFLSEMSLYLITLVLLSFVAIGKSCSNEYQLNQAIKTQFRRGPYKHFESIRNQEDWWNWTSGILLEGLYNDTWSNNASRKNRWQSVGDASILIGEPILKKTEVDRNSPCQGIYPKWGEFVMTINSQRLCGKPKCYDRPWRTVSLGQTRSVAQATLKDLKATEWLDQHTCAVAAQFTLYNPPSNLFSTVTLLAEWRSTGGLWPSAAVDSARLVLPTGALDCGTLTTEFLCFILVMAQLIFQIWLICQNGLLSSCQDIRRWLEGTIIMTSILYYVCIAHHFILKSEKYDQMLREDFRVFVDLETITFWEQLTVSLHGVMLFLFLLKSIFVLQRNKTMCLPVQALRTLLSNLIWPMMAGVLLIVGLSSMGSLLFHHSSLAYSSLFSSFKTVVVYSIGPRRLKNWFESKCSSCISGLLFLGALICVINVAWTALVKGLITSLVKMTKRTTRKRQLFTISELGDYIKNKIFVFVGKSRTNWTEDHYSVNSFCLEEFEDLVDELLFKLNAFSNSLHHTLPNKDSGFKSPLQSERSCYLESEVSLQDIDYPLTEDLMMSPVTLSSLTNEGVVR</sequence>
<evidence type="ECO:0000259" key="17">
    <source>
        <dbReference type="PROSITE" id="PS50221"/>
    </source>
</evidence>
<evidence type="ECO:0000256" key="2">
    <source>
        <dbReference type="ARBA" id="ARBA00004651"/>
    </source>
</evidence>
<feature type="transmembrane region" description="Helical" evidence="14">
    <location>
        <begin position="1844"/>
        <end position="1864"/>
    </location>
</feature>
<dbReference type="SMART" id="SM00308">
    <property type="entry name" value="LH2"/>
    <property type="match status" value="1"/>
</dbReference>
<dbReference type="InterPro" id="IPR001024">
    <property type="entry name" value="PLAT/LH2_dom"/>
</dbReference>
<feature type="transmembrane region" description="Helical" evidence="14">
    <location>
        <begin position="1990"/>
        <end position="2008"/>
    </location>
</feature>
<keyword evidence="4" id="KW-1003">Cell membrane</keyword>
<feature type="region of interest" description="Disordered" evidence="13">
    <location>
        <begin position="526"/>
        <end position="548"/>
    </location>
</feature>
<proteinExistence type="inferred from homology"/>
<feature type="transmembrane region" description="Helical" evidence="14">
    <location>
        <begin position="1616"/>
        <end position="1636"/>
    </location>
</feature>
<feature type="transmembrane region" description="Helical" evidence="14">
    <location>
        <begin position="1318"/>
        <end position="1338"/>
    </location>
</feature>
<dbReference type="Pfam" id="PF00801">
    <property type="entry name" value="PKD"/>
    <property type="match status" value="1"/>
</dbReference>
<dbReference type="GeneID" id="105905195"/>
<keyword evidence="7 14" id="KW-1133">Transmembrane helix</keyword>
<feature type="transmembrane region" description="Helical" evidence="14">
    <location>
        <begin position="1963"/>
        <end position="1984"/>
    </location>
</feature>
<name>A0A8M1KQK5_CLUHA</name>
<dbReference type="PROSITE" id="PS51111">
    <property type="entry name" value="REJ"/>
    <property type="match status" value="1"/>
</dbReference>
<dbReference type="PANTHER" id="PTHR46730">
    <property type="entry name" value="POLYCYSTIN-1"/>
    <property type="match status" value="1"/>
</dbReference>
<dbReference type="KEGG" id="char:105905195"/>